<dbReference type="Proteomes" id="UP001151760">
    <property type="component" value="Unassembled WGS sequence"/>
</dbReference>
<comment type="caution">
    <text evidence="1">The sequence shown here is derived from an EMBL/GenBank/DDBJ whole genome shotgun (WGS) entry which is preliminary data.</text>
</comment>
<gene>
    <name evidence="1" type="ORF">Tco_0953403</name>
</gene>
<sequence>MASGGSDRDAEDALSKLLQMSTMAEYQKDFEMLINRRNRKSISIKRKEIPFYHYNINWFHLKLKGSLDVDEDIRVDEVSSAIDCVIHIGESNKVRSKKSRGATEGERRALCYVQDSGRRRKKKMEAKIQRRLWDPGIKIVFRQHLEDKVVSEGVGSDSLPSSHAAEWASERMNRNFSWIRYVGIDSVWIASRPLGESGMYAAYLSIGPSTTIEKKDTYGDVDSGRRKKKKMEAEIQRRLWDPGIKILFRQHLEDKVVSEGVGSDRVLFMASGGSDRDAEDTLSKLLQMGTMAEYQKDFEMLINRVSSAIDCVIHIGESNKVRSKKSRGATEGERRALCYVQDSGRRKKKKMEAEIQRRLWDPGIKILFRQHLEDKVVSEGVGSVTTAKSRITIK</sequence>
<dbReference type="EMBL" id="BQNB010015835">
    <property type="protein sequence ID" value="GJT44688.1"/>
    <property type="molecule type" value="Genomic_DNA"/>
</dbReference>
<proteinExistence type="predicted"/>
<reference evidence="1" key="2">
    <citation type="submission" date="2022-01" db="EMBL/GenBank/DDBJ databases">
        <authorList>
            <person name="Yamashiro T."/>
            <person name="Shiraishi A."/>
            <person name="Satake H."/>
            <person name="Nakayama K."/>
        </authorList>
    </citation>
    <scope>NUCLEOTIDE SEQUENCE</scope>
</reference>
<evidence type="ECO:0000313" key="2">
    <source>
        <dbReference type="Proteomes" id="UP001151760"/>
    </source>
</evidence>
<accession>A0ABQ5E1N6</accession>
<organism evidence="1 2">
    <name type="scientific">Tanacetum coccineum</name>
    <dbReference type="NCBI Taxonomy" id="301880"/>
    <lineage>
        <taxon>Eukaryota</taxon>
        <taxon>Viridiplantae</taxon>
        <taxon>Streptophyta</taxon>
        <taxon>Embryophyta</taxon>
        <taxon>Tracheophyta</taxon>
        <taxon>Spermatophyta</taxon>
        <taxon>Magnoliopsida</taxon>
        <taxon>eudicotyledons</taxon>
        <taxon>Gunneridae</taxon>
        <taxon>Pentapetalae</taxon>
        <taxon>asterids</taxon>
        <taxon>campanulids</taxon>
        <taxon>Asterales</taxon>
        <taxon>Asteraceae</taxon>
        <taxon>Asteroideae</taxon>
        <taxon>Anthemideae</taxon>
        <taxon>Anthemidinae</taxon>
        <taxon>Tanacetum</taxon>
    </lineage>
</organism>
<keyword evidence="2" id="KW-1185">Reference proteome</keyword>
<protein>
    <submittedName>
        <fullName evidence="1">Uncharacterized protein</fullName>
    </submittedName>
</protein>
<evidence type="ECO:0000313" key="1">
    <source>
        <dbReference type="EMBL" id="GJT44688.1"/>
    </source>
</evidence>
<name>A0ABQ5E1N6_9ASTR</name>
<reference evidence="1" key="1">
    <citation type="journal article" date="2022" name="Int. J. Mol. Sci.">
        <title>Draft Genome of Tanacetum Coccineum: Genomic Comparison of Closely Related Tanacetum-Family Plants.</title>
        <authorList>
            <person name="Yamashiro T."/>
            <person name="Shiraishi A."/>
            <person name="Nakayama K."/>
            <person name="Satake H."/>
        </authorList>
    </citation>
    <scope>NUCLEOTIDE SEQUENCE</scope>
</reference>